<reference evidence="1" key="1">
    <citation type="submission" date="2020-10" db="EMBL/GenBank/DDBJ databases">
        <authorList>
            <person name="Gilroy R."/>
        </authorList>
    </citation>
    <scope>NUCLEOTIDE SEQUENCE</scope>
    <source>
        <strain evidence="1">ChiBcec16-1751</strain>
    </source>
</reference>
<comment type="caution">
    <text evidence="1">The sequence shown here is derived from an EMBL/GenBank/DDBJ whole genome shotgun (WGS) entry which is preliminary data.</text>
</comment>
<name>A0A9D1F7N4_9FIRM</name>
<evidence type="ECO:0000313" key="1">
    <source>
        <dbReference type="EMBL" id="HIS63854.1"/>
    </source>
</evidence>
<protein>
    <submittedName>
        <fullName evidence="1">Uncharacterized protein</fullName>
    </submittedName>
</protein>
<dbReference type="EMBL" id="DVJJ01000015">
    <property type="protein sequence ID" value="HIS63854.1"/>
    <property type="molecule type" value="Genomic_DNA"/>
</dbReference>
<sequence>MKHWTVQRGNKLHRLSNAQSLPAAYIRRKGAAVLVTDPMERVLLTITTPVPDCFFILGAAGDCGTAQRDGYATLSLRWGNAALTLTAAETGQTAILRETTPVGRITRQSDTVDFLVTEDATPAEFAALFWVLAETIK</sequence>
<dbReference type="AlphaFoldDB" id="A0A9D1F7N4"/>
<reference evidence="1" key="2">
    <citation type="journal article" date="2021" name="PeerJ">
        <title>Extensive microbial diversity within the chicken gut microbiome revealed by metagenomics and culture.</title>
        <authorList>
            <person name="Gilroy R."/>
            <person name="Ravi A."/>
            <person name="Getino M."/>
            <person name="Pursley I."/>
            <person name="Horton D.L."/>
            <person name="Alikhan N.F."/>
            <person name="Baker D."/>
            <person name="Gharbi K."/>
            <person name="Hall N."/>
            <person name="Watson M."/>
            <person name="Adriaenssens E.M."/>
            <person name="Foster-Nyarko E."/>
            <person name="Jarju S."/>
            <person name="Secka A."/>
            <person name="Antonio M."/>
            <person name="Oren A."/>
            <person name="Chaudhuri R.R."/>
            <person name="La Ragione R."/>
            <person name="Hildebrand F."/>
            <person name="Pallen M.J."/>
        </authorList>
    </citation>
    <scope>NUCLEOTIDE SEQUENCE</scope>
    <source>
        <strain evidence="1">ChiBcec16-1751</strain>
    </source>
</reference>
<evidence type="ECO:0000313" key="2">
    <source>
        <dbReference type="Proteomes" id="UP000886741"/>
    </source>
</evidence>
<organism evidence="1 2">
    <name type="scientific">Candidatus Avoscillospira avistercoris</name>
    <dbReference type="NCBI Taxonomy" id="2840707"/>
    <lineage>
        <taxon>Bacteria</taxon>
        <taxon>Bacillati</taxon>
        <taxon>Bacillota</taxon>
        <taxon>Clostridia</taxon>
        <taxon>Eubacteriales</taxon>
        <taxon>Oscillospiraceae</taxon>
        <taxon>Oscillospiraceae incertae sedis</taxon>
        <taxon>Candidatus Avoscillospira</taxon>
    </lineage>
</organism>
<dbReference type="Proteomes" id="UP000886741">
    <property type="component" value="Unassembled WGS sequence"/>
</dbReference>
<gene>
    <name evidence="1" type="ORF">IAA83_00605</name>
</gene>
<accession>A0A9D1F7N4</accession>
<proteinExistence type="predicted"/>